<feature type="transmembrane region" description="Helical" evidence="9">
    <location>
        <begin position="301"/>
        <end position="322"/>
    </location>
</feature>
<gene>
    <name evidence="11" type="ORF">DDK22_19985</name>
</gene>
<evidence type="ECO:0000259" key="10">
    <source>
        <dbReference type="PROSITE" id="PS51012"/>
    </source>
</evidence>
<comment type="similarity">
    <text evidence="2 9">Belongs to the ABC-2 integral membrane protein family.</text>
</comment>
<dbReference type="InterPro" id="IPR047817">
    <property type="entry name" value="ABC2_TM_bact-type"/>
</dbReference>
<feature type="transmembrane region" description="Helical" evidence="9">
    <location>
        <begin position="243"/>
        <end position="261"/>
    </location>
</feature>
<evidence type="ECO:0000256" key="7">
    <source>
        <dbReference type="ARBA" id="ARBA00023047"/>
    </source>
</evidence>
<dbReference type="EMBL" id="QDHA01000045">
    <property type="protein sequence ID" value="RCJ06761.1"/>
    <property type="molecule type" value="Genomic_DNA"/>
</dbReference>
<protein>
    <recommendedName>
        <fullName evidence="9">Transport permease protein</fullName>
    </recommendedName>
</protein>
<dbReference type="Pfam" id="PF01061">
    <property type="entry name" value="ABC2_membrane"/>
    <property type="match status" value="1"/>
</dbReference>
<evidence type="ECO:0000313" key="12">
    <source>
        <dbReference type="Proteomes" id="UP000253501"/>
    </source>
</evidence>
<comment type="subcellular location">
    <subcellularLocation>
        <location evidence="9">Cell inner membrane</location>
        <topology evidence="9">Multi-pass membrane protein</topology>
    </subcellularLocation>
    <subcellularLocation>
        <location evidence="1">Cell membrane</location>
        <topology evidence="1">Multi-pass membrane protein</topology>
    </subcellularLocation>
</comment>
<organism evidence="11 12">
    <name type="scientific">Cupriavidus necator</name>
    <name type="common">Alcaligenes eutrophus</name>
    <name type="synonym">Ralstonia eutropha</name>
    <dbReference type="NCBI Taxonomy" id="106590"/>
    <lineage>
        <taxon>Bacteria</taxon>
        <taxon>Pseudomonadati</taxon>
        <taxon>Pseudomonadota</taxon>
        <taxon>Betaproteobacteria</taxon>
        <taxon>Burkholderiales</taxon>
        <taxon>Burkholderiaceae</taxon>
        <taxon>Cupriavidus</taxon>
    </lineage>
</organism>
<evidence type="ECO:0000256" key="3">
    <source>
        <dbReference type="ARBA" id="ARBA00022448"/>
    </source>
</evidence>
<evidence type="ECO:0000256" key="4">
    <source>
        <dbReference type="ARBA" id="ARBA00022475"/>
    </source>
</evidence>
<evidence type="ECO:0000256" key="5">
    <source>
        <dbReference type="ARBA" id="ARBA00022692"/>
    </source>
</evidence>
<feature type="domain" description="ABC transmembrane type-2" evidence="10">
    <location>
        <begin position="96"/>
        <end position="325"/>
    </location>
</feature>
<dbReference type="GO" id="GO:0140359">
    <property type="term" value="F:ABC-type transporter activity"/>
    <property type="evidence" value="ECO:0007669"/>
    <property type="project" value="InterPro"/>
</dbReference>
<dbReference type="PANTHER" id="PTHR30413">
    <property type="entry name" value="INNER MEMBRANE TRANSPORT PERMEASE"/>
    <property type="match status" value="1"/>
</dbReference>
<evidence type="ECO:0000256" key="9">
    <source>
        <dbReference type="RuleBase" id="RU361157"/>
    </source>
</evidence>
<dbReference type="GO" id="GO:0015774">
    <property type="term" value="P:polysaccharide transport"/>
    <property type="evidence" value="ECO:0007669"/>
    <property type="project" value="UniProtKB-KW"/>
</dbReference>
<sequence length="333" mass="36581">MQSLRRLRAYSPTTGRPRARAAIALMSNAADNMSQASARNTRSVRSCDSLTNGCSPTSKPYMSELHFPKQTGVAGLSLAWMLAKRDLRNRYANSYAGVAWNIGVPLLYSLINVIVFSILMHGRIGGDYGTLPFALFYFVPFSLWTVFAEVMNRSPGILREYSYLINKIAFPAWVLPLIPLASAFLSQIIIFAIVGVLLYIHGIVPAASCWLFVAVWLIATTITIGCAYIVSAISVYIPDLGQIVPVIVNILFWLTPILYPASLVENSRMAWVKPVLMDANPFYHLVESARISLFGTASFPAAHFVIPAVFALVVLAIGALTFRKLQPGFADVI</sequence>
<accession>A0A367PFU6</accession>
<dbReference type="PROSITE" id="PS51012">
    <property type="entry name" value="ABC_TM2"/>
    <property type="match status" value="1"/>
</dbReference>
<dbReference type="GO" id="GO:0005886">
    <property type="term" value="C:plasma membrane"/>
    <property type="evidence" value="ECO:0007669"/>
    <property type="project" value="UniProtKB-SubCell"/>
</dbReference>
<dbReference type="InterPro" id="IPR013525">
    <property type="entry name" value="ABC2_TM"/>
</dbReference>
<keyword evidence="7" id="KW-0762">Sugar transport</keyword>
<name>A0A367PFU6_CUPNE</name>
<evidence type="ECO:0000313" key="11">
    <source>
        <dbReference type="EMBL" id="RCJ06761.1"/>
    </source>
</evidence>
<feature type="transmembrane region" description="Helical" evidence="9">
    <location>
        <begin position="98"/>
        <end position="119"/>
    </location>
</feature>
<keyword evidence="3 9" id="KW-0813">Transport</keyword>
<keyword evidence="7" id="KW-0625">Polysaccharide transport</keyword>
<dbReference type="PANTHER" id="PTHR30413:SF10">
    <property type="entry name" value="CAPSULE POLYSACCHARIDE EXPORT INNER-MEMBRANE PROTEIN CTRC"/>
    <property type="match status" value="1"/>
</dbReference>
<keyword evidence="4 9" id="KW-1003">Cell membrane</keyword>
<dbReference type="Proteomes" id="UP000253501">
    <property type="component" value="Unassembled WGS sequence"/>
</dbReference>
<evidence type="ECO:0000256" key="2">
    <source>
        <dbReference type="ARBA" id="ARBA00007783"/>
    </source>
</evidence>
<dbReference type="AlphaFoldDB" id="A0A367PFU6"/>
<keyword evidence="8 9" id="KW-0472">Membrane</keyword>
<feature type="transmembrane region" description="Helical" evidence="9">
    <location>
        <begin position="172"/>
        <end position="200"/>
    </location>
</feature>
<feature type="transmembrane region" description="Helical" evidence="9">
    <location>
        <begin position="212"/>
        <end position="236"/>
    </location>
</feature>
<evidence type="ECO:0000256" key="1">
    <source>
        <dbReference type="ARBA" id="ARBA00004651"/>
    </source>
</evidence>
<comment type="caution">
    <text evidence="11">The sequence shown here is derived from an EMBL/GenBank/DDBJ whole genome shotgun (WGS) entry which is preliminary data.</text>
</comment>
<reference evidence="11 12" key="1">
    <citation type="submission" date="2018-04" db="EMBL/GenBank/DDBJ databases">
        <title>Cupriavidus necator CR12 genome sequencing and assembly.</title>
        <authorList>
            <person name="Ben Fekih I."/>
            <person name="Mazhar H.S."/>
            <person name="Bello S.K."/>
            <person name="Rensing C."/>
        </authorList>
    </citation>
    <scope>NUCLEOTIDE SEQUENCE [LARGE SCALE GENOMIC DNA]</scope>
    <source>
        <strain evidence="11 12">CR12</strain>
    </source>
</reference>
<feature type="transmembrane region" description="Helical" evidence="9">
    <location>
        <begin position="131"/>
        <end position="151"/>
    </location>
</feature>
<evidence type="ECO:0000256" key="6">
    <source>
        <dbReference type="ARBA" id="ARBA00022989"/>
    </source>
</evidence>
<keyword evidence="6 9" id="KW-1133">Transmembrane helix</keyword>
<keyword evidence="5 9" id="KW-0812">Transmembrane</keyword>
<evidence type="ECO:0000256" key="8">
    <source>
        <dbReference type="ARBA" id="ARBA00023136"/>
    </source>
</evidence>
<proteinExistence type="inferred from homology"/>
<dbReference type="GO" id="GO:0015920">
    <property type="term" value="P:lipopolysaccharide transport"/>
    <property type="evidence" value="ECO:0007669"/>
    <property type="project" value="TreeGrafter"/>
</dbReference>